<reference evidence="1 2" key="1">
    <citation type="journal article" date="2018" name="Sci. Data">
        <title>The draft genome sequence of cork oak.</title>
        <authorList>
            <person name="Ramos A.M."/>
            <person name="Usie A."/>
            <person name="Barbosa P."/>
            <person name="Barros P.M."/>
            <person name="Capote T."/>
            <person name="Chaves I."/>
            <person name="Simoes F."/>
            <person name="Abreu I."/>
            <person name="Carrasquinho I."/>
            <person name="Faro C."/>
            <person name="Guimaraes J.B."/>
            <person name="Mendonca D."/>
            <person name="Nobrega F."/>
            <person name="Rodrigues L."/>
            <person name="Saibo N.J.M."/>
            <person name="Varela M.C."/>
            <person name="Egas C."/>
            <person name="Matos J."/>
            <person name="Miguel C.M."/>
            <person name="Oliveira M.M."/>
            <person name="Ricardo C.P."/>
            <person name="Goncalves S."/>
        </authorList>
    </citation>
    <scope>NUCLEOTIDE SEQUENCE [LARGE SCALE GENOMIC DNA]</scope>
    <source>
        <strain evidence="2">cv. HL8</strain>
    </source>
</reference>
<dbReference type="Proteomes" id="UP000237347">
    <property type="component" value="Unassembled WGS sequence"/>
</dbReference>
<evidence type="ECO:0000313" key="2">
    <source>
        <dbReference type="Proteomes" id="UP000237347"/>
    </source>
</evidence>
<proteinExistence type="predicted"/>
<evidence type="ECO:0000313" key="1">
    <source>
        <dbReference type="EMBL" id="KAK7834213.1"/>
    </source>
</evidence>
<protein>
    <recommendedName>
        <fullName evidence="3">Secreted protein</fullName>
    </recommendedName>
</protein>
<keyword evidence="2" id="KW-1185">Reference proteome</keyword>
<organism evidence="1 2">
    <name type="scientific">Quercus suber</name>
    <name type="common">Cork oak</name>
    <dbReference type="NCBI Taxonomy" id="58331"/>
    <lineage>
        <taxon>Eukaryota</taxon>
        <taxon>Viridiplantae</taxon>
        <taxon>Streptophyta</taxon>
        <taxon>Embryophyta</taxon>
        <taxon>Tracheophyta</taxon>
        <taxon>Spermatophyta</taxon>
        <taxon>Magnoliopsida</taxon>
        <taxon>eudicotyledons</taxon>
        <taxon>Gunneridae</taxon>
        <taxon>Pentapetalae</taxon>
        <taxon>rosids</taxon>
        <taxon>fabids</taxon>
        <taxon>Fagales</taxon>
        <taxon>Fagaceae</taxon>
        <taxon>Quercus</taxon>
    </lineage>
</organism>
<accession>A0AAW0K4T5</accession>
<comment type="caution">
    <text evidence="1">The sequence shown here is derived from an EMBL/GenBank/DDBJ whole genome shotgun (WGS) entry which is preliminary data.</text>
</comment>
<sequence>MRLSMIFAWSTPNECWLSVTATGMPGDQIGRTLIRALSSSTCVIVHRLQGSIAKPSESKFFIGSSTCTSWLNWSAPKAKERANATGSY</sequence>
<dbReference type="EMBL" id="PKMF04000391">
    <property type="protein sequence ID" value="KAK7834213.1"/>
    <property type="molecule type" value="Genomic_DNA"/>
</dbReference>
<evidence type="ECO:0008006" key="3">
    <source>
        <dbReference type="Google" id="ProtNLM"/>
    </source>
</evidence>
<name>A0AAW0K4T5_QUESU</name>
<dbReference type="AlphaFoldDB" id="A0AAW0K4T5"/>
<gene>
    <name evidence="1" type="ORF">CFP56_024833</name>
</gene>